<dbReference type="Proteomes" id="UP000245119">
    <property type="component" value="Linkage Group LG3"/>
</dbReference>
<evidence type="ECO:0000313" key="2">
    <source>
        <dbReference type="EMBL" id="PVD35056.1"/>
    </source>
</evidence>
<organism evidence="2 3">
    <name type="scientific">Pomacea canaliculata</name>
    <name type="common">Golden apple snail</name>
    <dbReference type="NCBI Taxonomy" id="400727"/>
    <lineage>
        <taxon>Eukaryota</taxon>
        <taxon>Metazoa</taxon>
        <taxon>Spiralia</taxon>
        <taxon>Lophotrochozoa</taxon>
        <taxon>Mollusca</taxon>
        <taxon>Gastropoda</taxon>
        <taxon>Caenogastropoda</taxon>
        <taxon>Architaenioglossa</taxon>
        <taxon>Ampullarioidea</taxon>
        <taxon>Ampullariidae</taxon>
        <taxon>Pomacea</taxon>
    </lineage>
</organism>
<dbReference type="PANTHER" id="PTHR46825">
    <property type="entry name" value="D-ALANYL-D-ALANINE-CARBOXYPEPTIDASE/ENDOPEPTIDASE AMPH"/>
    <property type="match status" value="1"/>
</dbReference>
<dbReference type="InterPro" id="IPR012338">
    <property type="entry name" value="Beta-lactam/transpept-like"/>
</dbReference>
<dbReference type="SUPFAM" id="SSF56601">
    <property type="entry name" value="beta-lactamase/transpeptidase-like"/>
    <property type="match status" value="2"/>
</dbReference>
<dbReference type="EMBL" id="PZQS01000003">
    <property type="protein sequence ID" value="PVD35056.1"/>
    <property type="molecule type" value="Genomic_DNA"/>
</dbReference>
<reference evidence="2 3" key="1">
    <citation type="submission" date="2018-04" db="EMBL/GenBank/DDBJ databases">
        <title>The genome of golden apple snail Pomacea canaliculata provides insight into stress tolerance and invasive adaptation.</title>
        <authorList>
            <person name="Liu C."/>
            <person name="Liu B."/>
            <person name="Ren Y."/>
            <person name="Zhang Y."/>
            <person name="Wang H."/>
            <person name="Li S."/>
            <person name="Jiang F."/>
            <person name="Yin L."/>
            <person name="Zhang G."/>
            <person name="Qian W."/>
            <person name="Fan W."/>
        </authorList>
    </citation>
    <scope>NUCLEOTIDE SEQUENCE [LARGE SCALE GENOMIC DNA]</scope>
    <source>
        <strain evidence="2">SZHN2017</strain>
        <tissue evidence="2">Muscle</tissue>
    </source>
</reference>
<keyword evidence="3" id="KW-1185">Reference proteome</keyword>
<dbReference type="Pfam" id="PF00144">
    <property type="entry name" value="Beta-lactamase"/>
    <property type="match status" value="1"/>
</dbReference>
<proteinExistence type="predicted"/>
<dbReference type="AlphaFoldDB" id="A0A2T7PNP8"/>
<evidence type="ECO:0000313" key="3">
    <source>
        <dbReference type="Proteomes" id="UP000245119"/>
    </source>
</evidence>
<name>A0A2T7PNP8_POMCA</name>
<dbReference type="InterPro" id="IPR001466">
    <property type="entry name" value="Beta-lactam-related"/>
</dbReference>
<dbReference type="InterPro" id="IPR050491">
    <property type="entry name" value="AmpC-like"/>
</dbReference>
<comment type="caution">
    <text evidence="2">The sequence shown here is derived from an EMBL/GenBank/DDBJ whole genome shotgun (WGS) entry which is preliminary data.</text>
</comment>
<dbReference type="OrthoDB" id="5946976at2759"/>
<dbReference type="PANTHER" id="PTHR46825:SF15">
    <property type="entry name" value="BETA-LACTAMASE-RELATED DOMAIN-CONTAINING PROTEIN"/>
    <property type="match status" value="1"/>
</dbReference>
<protein>
    <recommendedName>
        <fullName evidence="1">Beta-lactamase-related domain-containing protein</fullName>
    </recommendedName>
</protein>
<dbReference type="Gene3D" id="3.40.710.10">
    <property type="entry name" value="DD-peptidase/beta-lactamase superfamily"/>
    <property type="match status" value="2"/>
</dbReference>
<sequence length="797" mass="89077">MSTRPLETKNSCSIHPDEPAGAIASSADDMAKWLSWHLQGGVTSDGDVLLNKTTLQDMYTPRAIITSLPLQKSSIQSPMRRLGYPVIWHNGGLYSYLTYLALLKDLDLGIFITTTGYNTLNVTTTFQEIIFYITDLFLEKNLGLIQQTHASFLSHGSTLQLVGNIVVAQNGSNELLVTYGRITGKLHKTKDRNVLMMEIYGLFDFYAHPGDSVQYLNMTFTRGDQNVKYQQLLLRATTEDPAETLVYSRTNVSAPTGQQRCPTVLTLLCLCSLTLWTTADGKVLTPQLTSKIEAFVENLMQCRKGVGLSLAVVKGNETWTRGFGMADKASGRPVTSSTLFYIASVTKAFTSTLLAMLIEDSQGKYTWQTPIKDILGNDFKLADEYLTSHVTIRDILLHRTGLTSSGIALLSGFPPTVTREQFTNRLQYLPPSGLFRDKFNYNNWMYALAGRVAEVMGGASWEELLHQRIFYPLQMNDSRVTGYNVEVDADNFALPYVQLRNKIVLSDPVIYKTHPDEPAGAIASSADDMAKWLSWHLHGGVTSDGDVLLSTTTLQDMYTPRVITSSLPLQKSKYPVTYETFGYGYAWETSSYRGYPVIWHDGSFLSYNTHLSFNKDLDLGIFIASTGDKPSEVTFSFQEILFYITDLFLGEEPWLNTTNACQFPQPWVNTTGQTPSNDTNIVPGDIENPQDFVGQYENRLFGNIVVAQNGSNELLVTYGRVTGKLHKTKDRNVLMMDIYGLFEFVTHPGDSVQYLNLTFTRGDQNEKYQQLLVGQTETLVYSRTNVSAPTGDTLIGR</sequence>
<evidence type="ECO:0000259" key="1">
    <source>
        <dbReference type="Pfam" id="PF00144"/>
    </source>
</evidence>
<feature type="domain" description="Beta-lactamase-related" evidence="1">
    <location>
        <begin position="293"/>
        <end position="631"/>
    </location>
</feature>
<accession>A0A2T7PNP8</accession>
<gene>
    <name evidence="2" type="ORF">C0Q70_06337</name>
</gene>